<sequence>MDTAPSENRKGPGWAAPADPQTSRARARPAGSNSRPAPSRPGNAEGPRDTPRAAGEESGEVSGPRRHGRAAPASDRTARETPRKPNPWSSAPASRPGGQGGLGLERSENRSASLHPGLDPASTSVAFAPRARHTWGRPGAPPLRPLAAARPRPACRPAGGGRAGGAGRGLRDLSVGQGRLARRSGRGQPGPGRRGYGRLGQMEPGWGTAQLAESACPLRCVTRRLHTPGASAAAAPLPAGPVVHQGQELLRPEEKRDKMVSNIAEWSKET</sequence>
<evidence type="ECO:0000313" key="2">
    <source>
        <dbReference type="Proteomes" id="UP000245320"/>
    </source>
</evidence>
<dbReference type="Proteomes" id="UP000245320">
    <property type="component" value="Chromosome 13"/>
</dbReference>
<dbReference type="AlphaFoldDB" id="A0A6J3PVD6"/>
<dbReference type="InParanoid" id="A0A6J3PVD6"/>
<evidence type="ECO:0000313" key="3">
    <source>
        <dbReference type="RefSeq" id="XP_033693818.1"/>
    </source>
</evidence>
<feature type="compositionally biased region" description="Gly residues" evidence="1">
    <location>
        <begin position="158"/>
        <end position="168"/>
    </location>
</feature>
<protein>
    <submittedName>
        <fullName evidence="3">Translation initiation factor IF-2-like</fullName>
    </submittedName>
</protein>
<feature type="region of interest" description="Disordered" evidence="1">
    <location>
        <begin position="1"/>
        <end position="204"/>
    </location>
</feature>
<feature type="compositionally biased region" description="Gly residues" evidence="1">
    <location>
        <begin position="187"/>
        <end position="198"/>
    </location>
</feature>
<accession>A0A6J3PVD6</accession>
<organism evidence="2 3">
    <name type="scientific">Tursiops truncatus</name>
    <name type="common">Atlantic bottle-nosed dolphin</name>
    <name type="synonym">Delphinus truncatus</name>
    <dbReference type="NCBI Taxonomy" id="9739"/>
    <lineage>
        <taxon>Eukaryota</taxon>
        <taxon>Metazoa</taxon>
        <taxon>Chordata</taxon>
        <taxon>Craniata</taxon>
        <taxon>Vertebrata</taxon>
        <taxon>Euteleostomi</taxon>
        <taxon>Mammalia</taxon>
        <taxon>Eutheria</taxon>
        <taxon>Laurasiatheria</taxon>
        <taxon>Artiodactyla</taxon>
        <taxon>Whippomorpha</taxon>
        <taxon>Cetacea</taxon>
        <taxon>Odontoceti</taxon>
        <taxon>Delphinidae</taxon>
        <taxon>Tursiops</taxon>
    </lineage>
</organism>
<feature type="compositionally biased region" description="Basic and acidic residues" evidence="1">
    <location>
        <begin position="46"/>
        <end position="55"/>
    </location>
</feature>
<reference evidence="3" key="1">
    <citation type="submission" date="2025-08" db="UniProtKB">
        <authorList>
            <consortium name="RefSeq"/>
        </authorList>
    </citation>
    <scope>IDENTIFICATION</scope>
    <source>
        <tissue evidence="3">Spleen</tissue>
    </source>
</reference>
<feature type="compositionally biased region" description="Low complexity" evidence="1">
    <location>
        <begin position="145"/>
        <end position="157"/>
    </location>
</feature>
<proteinExistence type="predicted"/>
<name>A0A6J3PVD6_TURTR</name>
<evidence type="ECO:0000256" key="1">
    <source>
        <dbReference type="SAM" id="MobiDB-lite"/>
    </source>
</evidence>
<gene>
    <name evidence="3" type="primary">LOC117307733</name>
</gene>
<dbReference type="RefSeq" id="XP_033693818.1">
    <property type="nucleotide sequence ID" value="XM_033837927.1"/>
</dbReference>
<keyword evidence="2" id="KW-1185">Reference proteome</keyword>